<reference evidence="1 2" key="1">
    <citation type="submission" date="2024-08" db="EMBL/GenBank/DDBJ databases">
        <title>Clostridium lapicellarii sp. nov., and Clostridium renhuaiense sp. nov., two species isolated from the mud in a fermentation cellar used for producing sauce-flavour Chinese liquors.</title>
        <authorList>
            <person name="Yang F."/>
            <person name="Wang H."/>
            <person name="Chen L.Q."/>
            <person name="Zhou N."/>
            <person name="Lu J.J."/>
            <person name="Pu X.X."/>
            <person name="Wan B."/>
            <person name="Wang L."/>
            <person name="Liu S.J."/>
        </authorList>
    </citation>
    <scope>NUCLEOTIDE SEQUENCE [LARGE SCALE GENOMIC DNA]</scope>
    <source>
        <strain evidence="1 2">MT-113</strain>
    </source>
</reference>
<dbReference type="EMBL" id="JBGFFE010000002">
    <property type="protein sequence ID" value="MEY8762716.1"/>
    <property type="molecule type" value="Genomic_DNA"/>
</dbReference>
<proteinExistence type="predicted"/>
<evidence type="ECO:0000313" key="1">
    <source>
        <dbReference type="EMBL" id="MEY8762716.1"/>
    </source>
</evidence>
<comment type="caution">
    <text evidence="1">The sequence shown here is derived from an EMBL/GenBank/DDBJ whole genome shotgun (WGS) entry which is preliminary data.</text>
</comment>
<gene>
    <name evidence="1" type="ORF">AB8S09_03510</name>
</gene>
<organism evidence="1 2">
    <name type="scientific">Clostridium lapidicellarium</name>
    <dbReference type="NCBI Taxonomy" id="3240931"/>
    <lineage>
        <taxon>Bacteria</taxon>
        <taxon>Bacillati</taxon>
        <taxon>Bacillota</taxon>
        <taxon>Clostridia</taxon>
        <taxon>Eubacteriales</taxon>
        <taxon>Clostridiaceae</taxon>
        <taxon>Clostridium</taxon>
    </lineage>
</organism>
<keyword evidence="2" id="KW-1185">Reference proteome</keyword>
<name>A0ABV4DTZ6_9CLOT</name>
<sequence>MPKVHISVYMGIVLEVLSHTQNLPEAILNQEVFLHLSLLSIKAPVVTALVEILNQEVFPIHLILLQSLATIKPTEALLSLIKTITTKAEDLFFPYQFPYHGDTAAVTTEPAAYWQVFSGVLLNS</sequence>
<accession>A0ABV4DTZ6</accession>
<protein>
    <submittedName>
        <fullName evidence="1">Uncharacterized protein</fullName>
    </submittedName>
</protein>
<evidence type="ECO:0000313" key="2">
    <source>
        <dbReference type="Proteomes" id="UP001565220"/>
    </source>
</evidence>
<dbReference type="Proteomes" id="UP001565220">
    <property type="component" value="Unassembled WGS sequence"/>
</dbReference>